<evidence type="ECO:0000256" key="1">
    <source>
        <dbReference type="ARBA" id="ARBA00001971"/>
    </source>
</evidence>
<dbReference type="InterPro" id="IPR002401">
    <property type="entry name" value="Cyt_P450_E_grp-I"/>
</dbReference>
<keyword evidence="6" id="KW-1185">Reference proteome</keyword>
<evidence type="ECO:0000313" key="5">
    <source>
        <dbReference type="EMBL" id="KAK4506666.1"/>
    </source>
</evidence>
<evidence type="ECO:0000256" key="4">
    <source>
        <dbReference type="ARBA" id="ARBA00023004"/>
    </source>
</evidence>
<evidence type="ECO:0000256" key="3">
    <source>
        <dbReference type="ARBA" id="ARBA00022723"/>
    </source>
</evidence>
<dbReference type="PANTHER" id="PTHR24305:SF232">
    <property type="entry name" value="P450, PUTATIVE (EUROFUNG)-RELATED"/>
    <property type="match status" value="1"/>
</dbReference>
<dbReference type="Proteomes" id="UP001305779">
    <property type="component" value="Unassembled WGS sequence"/>
</dbReference>
<dbReference type="EMBL" id="JAXOVC010000001">
    <property type="protein sequence ID" value="KAK4506666.1"/>
    <property type="molecule type" value="Genomic_DNA"/>
</dbReference>
<dbReference type="PRINTS" id="PR00385">
    <property type="entry name" value="P450"/>
</dbReference>
<keyword evidence="3" id="KW-0479">Metal-binding</keyword>
<dbReference type="PANTHER" id="PTHR24305">
    <property type="entry name" value="CYTOCHROME P450"/>
    <property type="match status" value="1"/>
</dbReference>
<dbReference type="InterPro" id="IPR036396">
    <property type="entry name" value="Cyt_P450_sf"/>
</dbReference>
<evidence type="ECO:0000256" key="2">
    <source>
        <dbReference type="ARBA" id="ARBA00010617"/>
    </source>
</evidence>
<accession>A0ABR0EZT4</accession>
<sequence>MDTILSPTTILVILTLIAGLYLLSRAALPTPLPGIPYVPGSEKNILGNLPFALQHVKTAGRFSSYFYKPAEDLQTPLLQLFMRPFGRPWILLCDGREAQDLMTRRAHEFEYADFAIDLHRATWPNTLASLKTNDRWRANRRMLGETSTSKYVNSVGLRAMREGAQELVELLKLKTRLAGGEVFDVREDLKNATADIIWRYSYNGKLGAVDSQIKALQESNKLLDNHVLATKLPDVLKAIIDISATSQIPLESPLGITHQYLVLRLSPKLRRATAVHDSRLEHEVQQAAKRLKEKKLSPDESAMASMLNRLQSTFGDEIPASELKSVQNELALMMHAGQKTVADTTAWAFKYLAVHQDVQKQVRAELEAAFGNIYTIPKEGIISANLPYCDAVAHEVLRHMPIIPCHIRTSLVNTQLLGHFIPKGTSIFMPPIGPSFTSPALQIDESKRTGNSTSKMWQHTHTDLEVFRPDRWLVEQEDGSVKFDNRAAPMLTFADGPRMCFGTKFALLEFRVLLCVLLYHFELEKLPDGMVDFEANDFLTIEPRNALAKLRVIERS</sequence>
<dbReference type="Pfam" id="PF00067">
    <property type="entry name" value="p450"/>
    <property type="match status" value="2"/>
</dbReference>
<protein>
    <recommendedName>
        <fullName evidence="7">Cytochrome P450</fullName>
    </recommendedName>
</protein>
<name>A0ABR0EZT4_ZASCE</name>
<comment type="cofactor">
    <cofactor evidence="1">
        <name>heme</name>
        <dbReference type="ChEBI" id="CHEBI:30413"/>
    </cofactor>
</comment>
<evidence type="ECO:0008006" key="7">
    <source>
        <dbReference type="Google" id="ProtNLM"/>
    </source>
</evidence>
<evidence type="ECO:0000313" key="6">
    <source>
        <dbReference type="Proteomes" id="UP001305779"/>
    </source>
</evidence>
<reference evidence="5 6" key="1">
    <citation type="journal article" date="2023" name="G3 (Bethesda)">
        <title>A chromosome-level genome assembly of Zasmidium syzygii isolated from banana leaves.</title>
        <authorList>
            <person name="van Westerhoven A.C."/>
            <person name="Mehrabi R."/>
            <person name="Talebi R."/>
            <person name="Steentjes M.B.F."/>
            <person name="Corcolon B."/>
            <person name="Chong P.A."/>
            <person name="Kema G.H.J."/>
            <person name="Seidl M.F."/>
        </authorList>
    </citation>
    <scope>NUCLEOTIDE SEQUENCE [LARGE SCALE GENOMIC DNA]</scope>
    <source>
        <strain evidence="5 6">P124</strain>
    </source>
</reference>
<proteinExistence type="inferred from homology"/>
<keyword evidence="4" id="KW-0408">Iron</keyword>
<gene>
    <name evidence="5" type="ORF">PRZ48_000398</name>
</gene>
<dbReference type="InterPro" id="IPR001128">
    <property type="entry name" value="Cyt_P450"/>
</dbReference>
<organism evidence="5 6">
    <name type="scientific">Zasmidium cellare</name>
    <name type="common">Wine cellar mold</name>
    <name type="synonym">Racodium cellare</name>
    <dbReference type="NCBI Taxonomy" id="395010"/>
    <lineage>
        <taxon>Eukaryota</taxon>
        <taxon>Fungi</taxon>
        <taxon>Dikarya</taxon>
        <taxon>Ascomycota</taxon>
        <taxon>Pezizomycotina</taxon>
        <taxon>Dothideomycetes</taxon>
        <taxon>Dothideomycetidae</taxon>
        <taxon>Mycosphaerellales</taxon>
        <taxon>Mycosphaerellaceae</taxon>
        <taxon>Zasmidium</taxon>
    </lineage>
</organism>
<dbReference type="InterPro" id="IPR050121">
    <property type="entry name" value="Cytochrome_P450_monoxygenase"/>
</dbReference>
<comment type="similarity">
    <text evidence="2">Belongs to the cytochrome P450 family.</text>
</comment>
<comment type="caution">
    <text evidence="5">The sequence shown here is derived from an EMBL/GenBank/DDBJ whole genome shotgun (WGS) entry which is preliminary data.</text>
</comment>
<dbReference type="Gene3D" id="1.10.630.10">
    <property type="entry name" value="Cytochrome P450"/>
    <property type="match status" value="1"/>
</dbReference>
<dbReference type="SUPFAM" id="SSF48264">
    <property type="entry name" value="Cytochrome P450"/>
    <property type="match status" value="1"/>
</dbReference>
<dbReference type="PRINTS" id="PR00463">
    <property type="entry name" value="EP450I"/>
</dbReference>